<dbReference type="InterPro" id="IPR051010">
    <property type="entry name" value="BCAA_transport"/>
</dbReference>
<dbReference type="InterPro" id="IPR028081">
    <property type="entry name" value="Leu-bd"/>
</dbReference>
<comment type="similarity">
    <text evidence="1">Belongs to the leucine-binding protein family.</text>
</comment>
<dbReference type="SUPFAM" id="SSF53822">
    <property type="entry name" value="Periplasmic binding protein-like I"/>
    <property type="match status" value="1"/>
</dbReference>
<dbReference type="PANTHER" id="PTHR30483">
    <property type="entry name" value="LEUCINE-SPECIFIC-BINDING PROTEIN"/>
    <property type="match status" value="1"/>
</dbReference>
<keyword evidence="6" id="KW-1185">Reference proteome</keyword>
<gene>
    <name evidence="5" type="ORF">I7412_11620</name>
</gene>
<comment type="caution">
    <text evidence="5">The sequence shown here is derived from an EMBL/GenBank/DDBJ whole genome shotgun (WGS) entry which is preliminary data.</text>
</comment>
<proteinExistence type="inferred from homology"/>
<dbReference type="Pfam" id="PF13458">
    <property type="entry name" value="Peripla_BP_6"/>
    <property type="match status" value="1"/>
</dbReference>
<feature type="chain" id="PRO_5039205217" evidence="3">
    <location>
        <begin position="36"/>
        <end position="431"/>
    </location>
</feature>
<protein>
    <submittedName>
        <fullName evidence="5">ABC transporter substrate-binding protein</fullName>
    </submittedName>
</protein>
<evidence type="ECO:0000256" key="1">
    <source>
        <dbReference type="ARBA" id="ARBA00010062"/>
    </source>
</evidence>
<evidence type="ECO:0000313" key="5">
    <source>
        <dbReference type="EMBL" id="MBL7627807.1"/>
    </source>
</evidence>
<dbReference type="EMBL" id="JAEACQ010000164">
    <property type="protein sequence ID" value="MBL7627807.1"/>
    <property type="molecule type" value="Genomic_DNA"/>
</dbReference>
<dbReference type="Proteomes" id="UP000604475">
    <property type="component" value="Unassembled WGS sequence"/>
</dbReference>
<evidence type="ECO:0000313" key="6">
    <source>
        <dbReference type="Proteomes" id="UP000604475"/>
    </source>
</evidence>
<sequence>MEDKAVRQRRAAARRYPLRSVSMLLAAPIALLLFAAACGTDDDGATPALDPSAAATELGPIDRAVGAPVKIGIVSDGKAAAIDNSIQFDVADATARYLNEHQGGIGGRPVELVTCETQGDPARGTDCGNQMIEKGVVAVAVGESAVGDAVWQPLADADIPVMFYGLTSPAALTDPTTFVVSDPTFGIQQLPIAIAKENDLGKVTTVAIDVPALRHTLDEVAPGLMRAAGLDYQVLWIPPGTADMTAQLASVAGGEPGVVFVIGNDAFCISAFNGLRAVGHEGEISAISQCITDATRTAVPANVLEGMHVAASAPVGGDDPSNVFYNAVLKTYGNGIAPTSAIGRGMFVTFAGLAAALDGITGDITPTTATAVIKAMPEKELPGAGGLTFRCNGKAYPETPAVCVRGGLAAILDSSGQPADFQVLGSSPIPG</sequence>
<evidence type="ECO:0000256" key="3">
    <source>
        <dbReference type="SAM" id="SignalP"/>
    </source>
</evidence>
<feature type="signal peptide" evidence="3">
    <location>
        <begin position="1"/>
        <end position="35"/>
    </location>
</feature>
<evidence type="ECO:0000256" key="2">
    <source>
        <dbReference type="ARBA" id="ARBA00022729"/>
    </source>
</evidence>
<reference evidence="5" key="1">
    <citation type="submission" date="2020-12" db="EMBL/GenBank/DDBJ databases">
        <title>Genomic characterization of non-nitrogen-fixing Frankia strains.</title>
        <authorList>
            <person name="Carlos-Shanley C."/>
            <person name="Guerra T."/>
            <person name="Hahn D."/>
        </authorList>
    </citation>
    <scope>NUCLEOTIDE SEQUENCE</scope>
    <source>
        <strain evidence="5">CN6</strain>
    </source>
</reference>
<name>A0A937RDB6_9ACTN</name>
<evidence type="ECO:0000259" key="4">
    <source>
        <dbReference type="Pfam" id="PF13458"/>
    </source>
</evidence>
<keyword evidence="2 3" id="KW-0732">Signal</keyword>
<organism evidence="5 6">
    <name type="scientific">Frankia nepalensis</name>
    <dbReference type="NCBI Taxonomy" id="1836974"/>
    <lineage>
        <taxon>Bacteria</taxon>
        <taxon>Bacillati</taxon>
        <taxon>Actinomycetota</taxon>
        <taxon>Actinomycetes</taxon>
        <taxon>Frankiales</taxon>
        <taxon>Frankiaceae</taxon>
        <taxon>Frankia</taxon>
    </lineage>
</organism>
<dbReference type="InterPro" id="IPR028082">
    <property type="entry name" value="Peripla_BP_I"/>
</dbReference>
<dbReference type="Gene3D" id="3.40.50.2300">
    <property type="match status" value="2"/>
</dbReference>
<dbReference type="PANTHER" id="PTHR30483:SF6">
    <property type="entry name" value="PERIPLASMIC BINDING PROTEIN OF ABC TRANSPORTER FOR NATURAL AMINO ACIDS"/>
    <property type="match status" value="1"/>
</dbReference>
<feature type="domain" description="Leucine-binding protein" evidence="4">
    <location>
        <begin position="68"/>
        <end position="394"/>
    </location>
</feature>
<dbReference type="AlphaFoldDB" id="A0A937RDB6"/>
<accession>A0A937RDB6</accession>